<dbReference type="AlphaFoldDB" id="A0A7Y0U3F2"/>
<evidence type="ECO:0008006" key="3">
    <source>
        <dbReference type="Google" id="ProtNLM"/>
    </source>
</evidence>
<protein>
    <recommendedName>
        <fullName evidence="3">CopG family transcriptional regulator</fullName>
    </recommendedName>
</protein>
<proteinExistence type="predicted"/>
<name>A0A7Y0U3F2_9ACTO</name>
<sequence length="76" mass="8804">MSEVLSVELSAEDKARLEWVSEQTRQPTRECVQNALDAYLDDTEDYYLAIAALREAEQSGEFYTPEQVRQMLDLED</sequence>
<dbReference type="RefSeq" id="WP_169772592.1">
    <property type="nucleotide sequence ID" value="NZ_JABCUR010000021.1"/>
</dbReference>
<dbReference type="Proteomes" id="UP000578252">
    <property type="component" value="Unassembled WGS sequence"/>
</dbReference>
<dbReference type="EMBL" id="JABCUR010000021">
    <property type="protein sequence ID" value="NMW66174.1"/>
    <property type="molecule type" value="Genomic_DNA"/>
</dbReference>
<evidence type="ECO:0000313" key="1">
    <source>
        <dbReference type="EMBL" id="NMW66174.1"/>
    </source>
</evidence>
<comment type="caution">
    <text evidence="1">The sequence shown here is derived from an EMBL/GenBank/DDBJ whole genome shotgun (WGS) entry which is preliminary data.</text>
</comment>
<reference evidence="1 2" key="1">
    <citation type="submission" date="2020-04" db="EMBL/GenBank/DDBJ databases">
        <title>Antimicrobial susceptibility and clonality of vaginal-derived multi-drug resistant Mobiluncus isolates in China.</title>
        <authorList>
            <person name="Zhang X."/>
        </authorList>
    </citation>
    <scope>NUCLEOTIDE SEQUENCE [LARGE SCALE GENOMIC DNA]</scope>
    <source>
        <strain evidence="1 2">13</strain>
    </source>
</reference>
<accession>A0A7Y0U3F2</accession>
<organism evidence="1 2">
    <name type="scientific">Mobiluncus mulieris</name>
    <dbReference type="NCBI Taxonomy" id="2052"/>
    <lineage>
        <taxon>Bacteria</taxon>
        <taxon>Bacillati</taxon>
        <taxon>Actinomycetota</taxon>
        <taxon>Actinomycetes</taxon>
        <taxon>Actinomycetales</taxon>
        <taxon>Actinomycetaceae</taxon>
        <taxon>Mobiluncus</taxon>
    </lineage>
</organism>
<gene>
    <name evidence="1" type="ORF">HHJ78_11870</name>
</gene>
<evidence type="ECO:0000313" key="2">
    <source>
        <dbReference type="Proteomes" id="UP000578252"/>
    </source>
</evidence>